<organism evidence="2">
    <name type="scientific">Klebsiella phage vB-Kvc-Y10</name>
    <dbReference type="NCBI Taxonomy" id="3236922"/>
    <lineage>
        <taxon>Viruses</taxon>
        <taxon>Duplodnaviria</taxon>
        <taxon>Heunggongvirae</taxon>
        <taxon>Uroviricota</taxon>
        <taxon>Caudoviricetes</taxon>
    </lineage>
</organism>
<evidence type="ECO:0000256" key="1">
    <source>
        <dbReference type="SAM" id="Phobius"/>
    </source>
</evidence>
<reference evidence="2" key="1">
    <citation type="submission" date="2024-07" db="EMBL/GenBank/DDBJ databases">
        <authorList>
            <person name="Yan Z."/>
        </authorList>
    </citation>
    <scope>NUCLEOTIDE SEQUENCE</scope>
</reference>
<sequence>MWLIDDMLDRTGPVPGLAVSGVSILGVNLQTAVYVLTIIYLLLQIGRFLWKWLEEWREKDD</sequence>
<evidence type="ECO:0000313" key="2">
    <source>
        <dbReference type="EMBL" id="XDJ10460.1"/>
    </source>
</evidence>
<proteinExistence type="predicted"/>
<keyword evidence="1" id="KW-0472">Membrane</keyword>
<keyword evidence="1" id="KW-0812">Transmembrane</keyword>
<accession>A0AB39CBX9</accession>
<keyword evidence="1" id="KW-1133">Transmembrane helix</keyword>
<dbReference type="EMBL" id="PQ014581">
    <property type="protein sequence ID" value="XDJ10460.1"/>
    <property type="molecule type" value="Genomic_DNA"/>
</dbReference>
<name>A0AB39CBX9_9CAUD</name>
<feature type="transmembrane region" description="Helical" evidence="1">
    <location>
        <begin position="20"/>
        <end position="43"/>
    </location>
</feature>
<dbReference type="GO" id="GO:0044659">
    <property type="term" value="P:viral release from host cell by cytolysis"/>
    <property type="evidence" value="ECO:0007669"/>
    <property type="project" value="InterPro"/>
</dbReference>
<protein>
    <submittedName>
        <fullName evidence="2">Holin superfamily II protein</fullName>
    </submittedName>
</protein>
<dbReference type="InterPro" id="IPR019682">
    <property type="entry name" value="Phage_T7_Gp17.5_holin"/>
</dbReference>
<dbReference type="Pfam" id="PF10746">
    <property type="entry name" value="Phage_holin_2_2"/>
    <property type="match status" value="1"/>
</dbReference>